<evidence type="ECO:0000256" key="1">
    <source>
        <dbReference type="ARBA" id="ARBA00004141"/>
    </source>
</evidence>
<feature type="transmembrane region" description="Helical" evidence="12">
    <location>
        <begin position="67"/>
        <end position="88"/>
    </location>
</feature>
<evidence type="ECO:0000256" key="5">
    <source>
        <dbReference type="ARBA" id="ARBA00022603"/>
    </source>
</evidence>
<evidence type="ECO:0000256" key="12">
    <source>
        <dbReference type="RuleBase" id="RU362022"/>
    </source>
</evidence>
<feature type="transmembrane region" description="Helical" evidence="12">
    <location>
        <begin position="108"/>
        <end position="125"/>
    </location>
</feature>
<dbReference type="Pfam" id="PF04140">
    <property type="entry name" value="ICMT"/>
    <property type="match status" value="1"/>
</dbReference>
<dbReference type="GO" id="GO:0019236">
    <property type="term" value="P:response to pheromone"/>
    <property type="evidence" value="ECO:0007669"/>
    <property type="project" value="UniProtKB-KW"/>
</dbReference>
<keyword evidence="12" id="KW-0256">Endoplasmic reticulum</keyword>
<evidence type="ECO:0000256" key="7">
    <source>
        <dbReference type="ARBA" id="ARBA00022691"/>
    </source>
</evidence>
<evidence type="ECO:0000256" key="11">
    <source>
        <dbReference type="ARBA" id="ARBA00023656"/>
    </source>
</evidence>
<dbReference type="GO" id="GO:0032259">
    <property type="term" value="P:methylation"/>
    <property type="evidence" value="ECO:0007669"/>
    <property type="project" value="UniProtKB-KW"/>
</dbReference>
<comment type="subcellular location">
    <subcellularLocation>
        <location evidence="12">Endoplasmic reticulum membrane</location>
        <topology evidence="12">Multi-pass membrane protein</topology>
    </subcellularLocation>
    <subcellularLocation>
        <location evidence="1">Membrane</location>
        <topology evidence="1">Multi-pass membrane protein</topology>
    </subcellularLocation>
</comment>
<comment type="similarity">
    <text evidence="2 12">Belongs to the class VI-like SAM-binding methyltransferase superfamily. Isoprenylcysteine carboxyl methyltransferase family.</text>
</comment>
<dbReference type="PANTHER" id="PTHR12714">
    <property type="entry name" value="PROTEIN-S ISOPRENYLCYSTEINE O-METHYLTRANSFERASE"/>
    <property type="match status" value="1"/>
</dbReference>
<evidence type="ECO:0000256" key="9">
    <source>
        <dbReference type="ARBA" id="ARBA00022989"/>
    </source>
</evidence>
<feature type="transmembrane region" description="Helical" evidence="12">
    <location>
        <begin position="137"/>
        <end position="156"/>
    </location>
</feature>
<dbReference type="FunFam" id="1.20.120.1630:FF:000018">
    <property type="entry name" value="Protein-S-isoprenylcysteine O-methyltransferase"/>
    <property type="match status" value="1"/>
</dbReference>
<reference evidence="13 14" key="1">
    <citation type="journal article" date="2023" name="Elife">
        <title>Identification of key yeast species and microbe-microbe interactions impacting larval growth of Drosophila in the wild.</title>
        <authorList>
            <person name="Mure A."/>
            <person name="Sugiura Y."/>
            <person name="Maeda R."/>
            <person name="Honda K."/>
            <person name="Sakurai N."/>
            <person name="Takahashi Y."/>
            <person name="Watada M."/>
            <person name="Katoh T."/>
            <person name="Gotoh A."/>
            <person name="Gotoh Y."/>
            <person name="Taniguchi I."/>
            <person name="Nakamura K."/>
            <person name="Hayashi T."/>
            <person name="Katayama T."/>
            <person name="Uemura T."/>
            <person name="Hattori Y."/>
        </authorList>
    </citation>
    <scope>NUCLEOTIDE SEQUENCE [LARGE SCALE GENOMIC DNA]</scope>
    <source>
        <strain evidence="13 14">KH-74</strain>
    </source>
</reference>
<organism evidence="13 14">
    <name type="scientific">Maudiozyma humilis</name>
    <name type="common">Sour dough yeast</name>
    <name type="synonym">Kazachstania humilis</name>
    <dbReference type="NCBI Taxonomy" id="51915"/>
    <lineage>
        <taxon>Eukaryota</taxon>
        <taxon>Fungi</taxon>
        <taxon>Dikarya</taxon>
        <taxon>Ascomycota</taxon>
        <taxon>Saccharomycotina</taxon>
        <taxon>Saccharomycetes</taxon>
        <taxon>Saccharomycetales</taxon>
        <taxon>Saccharomycetaceae</taxon>
        <taxon>Maudiozyma</taxon>
    </lineage>
</organism>
<dbReference type="EC" id="2.1.1.100" evidence="3 12"/>
<dbReference type="GO" id="GO:0005789">
    <property type="term" value="C:endoplasmic reticulum membrane"/>
    <property type="evidence" value="ECO:0007669"/>
    <property type="project" value="UniProtKB-SubCell"/>
</dbReference>
<dbReference type="GO" id="GO:0004671">
    <property type="term" value="F:protein C-terminal S-isoprenylcysteine carboxyl O-methyltransferase activity"/>
    <property type="evidence" value="ECO:0007669"/>
    <property type="project" value="UniProtKB-EC"/>
</dbReference>
<evidence type="ECO:0000256" key="8">
    <source>
        <dbReference type="ARBA" id="ARBA00022692"/>
    </source>
</evidence>
<dbReference type="InterPro" id="IPR007269">
    <property type="entry name" value="ICMT_MeTrfase"/>
</dbReference>
<evidence type="ECO:0000256" key="6">
    <source>
        <dbReference type="ARBA" id="ARBA00022679"/>
    </source>
</evidence>
<dbReference type="InterPro" id="IPR025770">
    <property type="entry name" value="PPMT_MeTrfase"/>
</dbReference>
<accession>A0AAV5S5F1</accession>
<keyword evidence="6" id="KW-0808">Transferase</keyword>
<dbReference type="EMBL" id="BTGD01000025">
    <property type="protein sequence ID" value="GMM58733.1"/>
    <property type="molecule type" value="Genomic_DNA"/>
</dbReference>
<gene>
    <name evidence="13" type="ORF">DAKH74_053500</name>
</gene>
<evidence type="ECO:0000256" key="10">
    <source>
        <dbReference type="ARBA" id="ARBA00023136"/>
    </source>
</evidence>
<keyword evidence="7 12" id="KW-0949">S-adenosyl-L-methionine</keyword>
<evidence type="ECO:0000313" key="14">
    <source>
        <dbReference type="Proteomes" id="UP001377567"/>
    </source>
</evidence>
<evidence type="ECO:0000256" key="3">
    <source>
        <dbReference type="ARBA" id="ARBA00012151"/>
    </source>
</evidence>
<feature type="transmembrane region" description="Helical" evidence="12">
    <location>
        <begin position="195"/>
        <end position="223"/>
    </location>
</feature>
<proteinExistence type="inferred from homology"/>
<dbReference type="Proteomes" id="UP001377567">
    <property type="component" value="Unassembled WGS sequence"/>
</dbReference>
<evidence type="ECO:0000256" key="2">
    <source>
        <dbReference type="ARBA" id="ARBA00009140"/>
    </source>
</evidence>
<dbReference type="AlphaFoldDB" id="A0AAV5S5F1"/>
<keyword evidence="10 12" id="KW-0472">Membrane</keyword>
<evidence type="ECO:0000313" key="13">
    <source>
        <dbReference type="EMBL" id="GMM58733.1"/>
    </source>
</evidence>
<keyword evidence="4" id="KW-0589">Pheromone response</keyword>
<dbReference type="GO" id="GO:0007323">
    <property type="term" value="P:peptide pheromone maturation"/>
    <property type="evidence" value="ECO:0007669"/>
    <property type="project" value="UniProtKB-ARBA"/>
</dbReference>
<keyword evidence="9 12" id="KW-1133">Transmembrane helix</keyword>
<keyword evidence="8 12" id="KW-0812">Transmembrane</keyword>
<name>A0AAV5S5F1_MAUHU</name>
<dbReference type="Gene3D" id="1.20.120.1630">
    <property type="match status" value="1"/>
</dbReference>
<keyword evidence="5 12" id="KW-0489">Methyltransferase</keyword>
<dbReference type="PROSITE" id="PS51564">
    <property type="entry name" value="SAM_ICMT"/>
    <property type="match status" value="1"/>
</dbReference>
<comment type="catalytic activity">
    <reaction evidence="12">
        <text>[protein]-C-terminal S-[(2E,6E)-farnesyl]-L-cysteine + S-adenosyl-L-methionine = [protein]-C-terminal S-[(2E,6E)-farnesyl]-L-cysteine methyl ester + S-adenosyl-L-homocysteine</text>
        <dbReference type="Rhea" id="RHEA:21672"/>
        <dbReference type="Rhea" id="RHEA-COMP:12125"/>
        <dbReference type="Rhea" id="RHEA-COMP:12126"/>
        <dbReference type="ChEBI" id="CHEBI:57856"/>
        <dbReference type="ChEBI" id="CHEBI:59789"/>
        <dbReference type="ChEBI" id="CHEBI:90510"/>
        <dbReference type="ChEBI" id="CHEBI:90511"/>
        <dbReference type="EC" id="2.1.1.100"/>
    </reaction>
</comment>
<feature type="transmembrane region" description="Helical" evidence="12">
    <location>
        <begin position="40"/>
        <end position="60"/>
    </location>
</feature>
<keyword evidence="14" id="KW-1185">Reference proteome</keyword>
<protein>
    <recommendedName>
        <fullName evidence="11 12">Protein-S-isoprenylcysteine O-methyltransferase</fullName>
        <ecNumber evidence="3 12">2.1.1.100</ecNumber>
    </recommendedName>
</protein>
<comment type="caution">
    <text evidence="13">The sequence shown here is derived from an EMBL/GenBank/DDBJ whole genome shotgun (WGS) entry which is preliminary data.</text>
</comment>
<evidence type="ECO:0000256" key="4">
    <source>
        <dbReference type="ARBA" id="ARBA00022507"/>
    </source>
</evidence>
<sequence>MSIESSDSSDRSSVNTSDSELPVMINDHLYADITKNQPDLITLTSYILGIVLGIFIGNLPNLRFKSINFYIISLCAFHFLEYFITARYNPGKVHADSFLLFGNGKEYIGAHTFALMECLIEYTIWPQSRTTKGWKGVVITSGIVLTVLGQLIRSLAMKTAGQSFSHILKRKKEEDHTLVTNGLYAYFRHPSYFGFFWWALGLQMVLLNPLSFILFAGVLWRFFNQRINIEEKYLVQFFGDDYVKYKSNTKVWIPFIQ</sequence>
<dbReference type="PANTHER" id="PTHR12714:SF9">
    <property type="entry name" value="PROTEIN-S-ISOPRENYLCYSTEINE O-METHYLTRANSFERASE"/>
    <property type="match status" value="1"/>
</dbReference>